<feature type="transmembrane region" description="Helical" evidence="1">
    <location>
        <begin position="21"/>
        <end position="40"/>
    </location>
</feature>
<dbReference type="AlphaFoldDB" id="A0A3N4LVK1"/>
<reference evidence="2 3" key="1">
    <citation type="journal article" date="2018" name="Nat. Ecol. Evol.">
        <title>Pezizomycetes genomes reveal the molecular basis of ectomycorrhizal truffle lifestyle.</title>
        <authorList>
            <person name="Murat C."/>
            <person name="Payen T."/>
            <person name="Noel B."/>
            <person name="Kuo A."/>
            <person name="Morin E."/>
            <person name="Chen J."/>
            <person name="Kohler A."/>
            <person name="Krizsan K."/>
            <person name="Balestrini R."/>
            <person name="Da Silva C."/>
            <person name="Montanini B."/>
            <person name="Hainaut M."/>
            <person name="Levati E."/>
            <person name="Barry K.W."/>
            <person name="Belfiori B."/>
            <person name="Cichocki N."/>
            <person name="Clum A."/>
            <person name="Dockter R.B."/>
            <person name="Fauchery L."/>
            <person name="Guy J."/>
            <person name="Iotti M."/>
            <person name="Le Tacon F."/>
            <person name="Lindquist E.A."/>
            <person name="Lipzen A."/>
            <person name="Malagnac F."/>
            <person name="Mello A."/>
            <person name="Molinier V."/>
            <person name="Miyauchi S."/>
            <person name="Poulain J."/>
            <person name="Riccioni C."/>
            <person name="Rubini A."/>
            <person name="Sitrit Y."/>
            <person name="Splivallo R."/>
            <person name="Traeger S."/>
            <person name="Wang M."/>
            <person name="Zifcakova L."/>
            <person name="Wipf D."/>
            <person name="Zambonelli A."/>
            <person name="Paolocci F."/>
            <person name="Nowrousian M."/>
            <person name="Ottonello S."/>
            <person name="Baldrian P."/>
            <person name="Spatafora J.W."/>
            <person name="Henrissat B."/>
            <person name="Nagy L.G."/>
            <person name="Aury J.M."/>
            <person name="Wincker P."/>
            <person name="Grigoriev I.V."/>
            <person name="Bonfante P."/>
            <person name="Martin F.M."/>
        </authorList>
    </citation>
    <scope>NUCLEOTIDE SEQUENCE [LARGE SCALE GENOMIC DNA]</scope>
    <source>
        <strain evidence="2 3">ATCC MYA-4762</strain>
    </source>
</reference>
<gene>
    <name evidence="2" type="ORF">L211DRAFT_98510</name>
</gene>
<evidence type="ECO:0000256" key="1">
    <source>
        <dbReference type="SAM" id="Phobius"/>
    </source>
</evidence>
<dbReference type="InParanoid" id="A0A3N4LVK1"/>
<organism evidence="2 3">
    <name type="scientific">Terfezia boudieri ATCC MYA-4762</name>
    <dbReference type="NCBI Taxonomy" id="1051890"/>
    <lineage>
        <taxon>Eukaryota</taxon>
        <taxon>Fungi</taxon>
        <taxon>Dikarya</taxon>
        <taxon>Ascomycota</taxon>
        <taxon>Pezizomycotina</taxon>
        <taxon>Pezizomycetes</taxon>
        <taxon>Pezizales</taxon>
        <taxon>Pezizaceae</taxon>
        <taxon>Terfezia</taxon>
    </lineage>
</organism>
<dbReference type="EMBL" id="ML121537">
    <property type="protein sequence ID" value="RPB25718.1"/>
    <property type="molecule type" value="Genomic_DNA"/>
</dbReference>
<name>A0A3N4LVK1_9PEZI</name>
<evidence type="ECO:0000313" key="3">
    <source>
        <dbReference type="Proteomes" id="UP000267821"/>
    </source>
</evidence>
<evidence type="ECO:0000313" key="2">
    <source>
        <dbReference type="EMBL" id="RPB25718.1"/>
    </source>
</evidence>
<sequence length="64" mass="7422">MSTDRVSSWHETSQQICVYKSQASIVIVLFLFRLVYHLLACKHSQILSYKILLALITSSIYNLF</sequence>
<keyword evidence="1" id="KW-0812">Transmembrane</keyword>
<protein>
    <submittedName>
        <fullName evidence="2">Uncharacterized protein</fullName>
    </submittedName>
</protein>
<dbReference type="Proteomes" id="UP000267821">
    <property type="component" value="Unassembled WGS sequence"/>
</dbReference>
<accession>A0A3N4LVK1</accession>
<keyword evidence="3" id="KW-1185">Reference proteome</keyword>
<keyword evidence="1" id="KW-1133">Transmembrane helix</keyword>
<keyword evidence="1" id="KW-0472">Membrane</keyword>
<proteinExistence type="predicted"/>